<name>A0A0F8ZQ00_9ZZZZ</name>
<feature type="non-terminal residue" evidence="1">
    <location>
        <position position="58"/>
    </location>
</feature>
<dbReference type="EMBL" id="LAZR01062224">
    <property type="protein sequence ID" value="KKK61971.1"/>
    <property type="molecule type" value="Genomic_DNA"/>
</dbReference>
<proteinExistence type="predicted"/>
<protein>
    <submittedName>
        <fullName evidence="1">Uncharacterized protein</fullName>
    </submittedName>
</protein>
<evidence type="ECO:0000313" key="1">
    <source>
        <dbReference type="EMBL" id="KKK61971.1"/>
    </source>
</evidence>
<sequence length="58" mass="6861">MTPPEKNTDKVLVFIGKVEEHMRYSNEIQKDYVFDRKDIYDKINALGTRQTKIETKQG</sequence>
<reference evidence="1" key="1">
    <citation type="journal article" date="2015" name="Nature">
        <title>Complex archaea that bridge the gap between prokaryotes and eukaryotes.</title>
        <authorList>
            <person name="Spang A."/>
            <person name="Saw J.H."/>
            <person name="Jorgensen S.L."/>
            <person name="Zaremba-Niedzwiedzka K."/>
            <person name="Martijn J."/>
            <person name="Lind A.E."/>
            <person name="van Eijk R."/>
            <person name="Schleper C."/>
            <person name="Guy L."/>
            <person name="Ettema T.J."/>
        </authorList>
    </citation>
    <scope>NUCLEOTIDE SEQUENCE</scope>
</reference>
<comment type="caution">
    <text evidence="1">The sequence shown here is derived from an EMBL/GenBank/DDBJ whole genome shotgun (WGS) entry which is preliminary data.</text>
</comment>
<gene>
    <name evidence="1" type="ORF">LCGC14_3008960</name>
</gene>
<dbReference type="AlphaFoldDB" id="A0A0F8ZQ00"/>
<organism evidence="1">
    <name type="scientific">marine sediment metagenome</name>
    <dbReference type="NCBI Taxonomy" id="412755"/>
    <lineage>
        <taxon>unclassified sequences</taxon>
        <taxon>metagenomes</taxon>
        <taxon>ecological metagenomes</taxon>
    </lineage>
</organism>
<accession>A0A0F8ZQ00</accession>